<accession>A0A4P9Y7A4</accession>
<dbReference type="Proteomes" id="UP000267251">
    <property type="component" value="Unassembled WGS sequence"/>
</dbReference>
<protein>
    <submittedName>
        <fullName evidence="2">ATP synthase complex subunit H-domain-containing protein</fullName>
    </submittedName>
</protein>
<dbReference type="PANTHER" id="PTHR28207">
    <property type="entry name" value="ATP SYNTHASE SUBUNIT H, MITOCHONDRIAL"/>
    <property type="match status" value="1"/>
</dbReference>
<dbReference type="OrthoDB" id="274752at2759"/>
<sequence length="158" mass="17251">MSFSLARLAASRSSSALARSAYRTTTQTRTFMAPSFVRNKVRGEPIGAGPSRECAFLTITFSLTFRDTRTWVDLVQELYLKELKGYKPTTEPTKMEQGQVKDFVAPAKPAVPSVDATSLSSDLAAYDVEEDVSASQDEGLALPDEDFESEDADEASAH</sequence>
<feature type="compositionally biased region" description="Acidic residues" evidence="1">
    <location>
        <begin position="143"/>
        <end position="158"/>
    </location>
</feature>
<dbReference type="PANTHER" id="PTHR28207:SF1">
    <property type="entry name" value="ATP SYNTHASE SUBUNIT H, MITOCHONDRIAL"/>
    <property type="match status" value="1"/>
</dbReference>
<dbReference type="EMBL" id="KZ987768">
    <property type="protein sequence ID" value="RKP14996.1"/>
    <property type="molecule type" value="Genomic_DNA"/>
</dbReference>
<keyword evidence="3" id="KW-1185">Reference proteome</keyword>
<evidence type="ECO:0000256" key="1">
    <source>
        <dbReference type="SAM" id="MobiDB-lite"/>
    </source>
</evidence>
<dbReference type="Pfam" id="PF10775">
    <property type="entry name" value="ATP_sub_h"/>
    <property type="match status" value="1"/>
</dbReference>
<reference evidence="3" key="1">
    <citation type="journal article" date="2018" name="Nat. Microbiol.">
        <title>Leveraging single-cell genomics to expand the fungal tree of life.</title>
        <authorList>
            <person name="Ahrendt S.R."/>
            <person name="Quandt C.A."/>
            <person name="Ciobanu D."/>
            <person name="Clum A."/>
            <person name="Salamov A."/>
            <person name="Andreopoulos B."/>
            <person name="Cheng J.F."/>
            <person name="Woyke T."/>
            <person name="Pelin A."/>
            <person name="Henrissat B."/>
            <person name="Reynolds N.K."/>
            <person name="Benny G.L."/>
            <person name="Smith M.E."/>
            <person name="James T.Y."/>
            <person name="Grigoriev I.V."/>
        </authorList>
    </citation>
    <scope>NUCLEOTIDE SEQUENCE [LARGE SCALE GENOMIC DNA]</scope>
</reference>
<dbReference type="InterPro" id="IPR019711">
    <property type="entry name" value="ATP_synth_F0_suH"/>
</dbReference>
<feature type="region of interest" description="Disordered" evidence="1">
    <location>
        <begin position="127"/>
        <end position="158"/>
    </location>
</feature>
<proteinExistence type="predicted"/>
<organism evidence="2 3">
    <name type="scientific">Piptocephalis cylindrospora</name>
    <dbReference type="NCBI Taxonomy" id="1907219"/>
    <lineage>
        <taxon>Eukaryota</taxon>
        <taxon>Fungi</taxon>
        <taxon>Fungi incertae sedis</taxon>
        <taxon>Zoopagomycota</taxon>
        <taxon>Zoopagomycotina</taxon>
        <taxon>Zoopagomycetes</taxon>
        <taxon>Zoopagales</taxon>
        <taxon>Piptocephalidaceae</taxon>
        <taxon>Piptocephalis</taxon>
    </lineage>
</organism>
<evidence type="ECO:0000313" key="3">
    <source>
        <dbReference type="Proteomes" id="UP000267251"/>
    </source>
</evidence>
<name>A0A4P9Y7A4_9FUNG</name>
<gene>
    <name evidence="2" type="ORF">BJ684DRAFT_14721</name>
</gene>
<feature type="region of interest" description="Disordered" evidence="1">
    <location>
        <begin position="88"/>
        <end position="107"/>
    </location>
</feature>
<dbReference type="AlphaFoldDB" id="A0A4P9Y7A4"/>
<evidence type="ECO:0000313" key="2">
    <source>
        <dbReference type="EMBL" id="RKP14996.1"/>
    </source>
</evidence>
<dbReference type="GO" id="GO:0046933">
    <property type="term" value="F:proton-transporting ATP synthase activity, rotational mechanism"/>
    <property type="evidence" value="ECO:0007669"/>
    <property type="project" value="TreeGrafter"/>
</dbReference>